<evidence type="ECO:0000256" key="10">
    <source>
        <dbReference type="ARBA" id="ARBA00038489"/>
    </source>
</evidence>
<evidence type="ECO:0000256" key="7">
    <source>
        <dbReference type="ARBA" id="ARBA00023157"/>
    </source>
</evidence>
<dbReference type="Gene3D" id="3.40.30.10">
    <property type="entry name" value="Glutaredoxin"/>
    <property type="match status" value="1"/>
</dbReference>
<dbReference type="InterPro" id="IPR050924">
    <property type="entry name" value="Peroxiredoxin_BCP/PrxQ"/>
</dbReference>
<gene>
    <name evidence="15" type="ORF">IW252_001400</name>
</gene>
<keyword evidence="7" id="KW-1015">Disulfide bond</keyword>
<feature type="domain" description="Thioredoxin" evidence="14">
    <location>
        <begin position="22"/>
        <end position="172"/>
    </location>
</feature>
<dbReference type="FunFam" id="3.40.30.10:FF:000007">
    <property type="entry name" value="Thioredoxin-dependent thiol peroxidase"/>
    <property type="match status" value="1"/>
</dbReference>
<dbReference type="CDD" id="cd03017">
    <property type="entry name" value="PRX_BCP"/>
    <property type="match status" value="1"/>
</dbReference>
<evidence type="ECO:0000256" key="6">
    <source>
        <dbReference type="ARBA" id="ARBA00023002"/>
    </source>
</evidence>
<protein>
    <recommendedName>
        <fullName evidence="3">thioredoxin-dependent peroxiredoxin</fullName>
        <ecNumber evidence="3">1.11.1.24</ecNumber>
    </recommendedName>
    <alternativeName>
        <fullName evidence="11">Bacterioferritin comigratory protein</fullName>
    </alternativeName>
    <alternativeName>
        <fullName evidence="9">Thioredoxin peroxidase</fullName>
    </alternativeName>
</protein>
<name>A0A931GEQ4_9MICC</name>
<evidence type="ECO:0000256" key="2">
    <source>
        <dbReference type="ARBA" id="ARBA00011245"/>
    </source>
</evidence>
<dbReference type="InterPro" id="IPR000866">
    <property type="entry name" value="AhpC/TSA"/>
</dbReference>
<dbReference type="PROSITE" id="PS51352">
    <property type="entry name" value="THIOREDOXIN_2"/>
    <property type="match status" value="1"/>
</dbReference>
<dbReference type="GO" id="GO:0045454">
    <property type="term" value="P:cell redox homeostasis"/>
    <property type="evidence" value="ECO:0007669"/>
    <property type="project" value="TreeGrafter"/>
</dbReference>
<evidence type="ECO:0000256" key="12">
    <source>
        <dbReference type="ARBA" id="ARBA00049091"/>
    </source>
</evidence>
<comment type="catalytic activity">
    <reaction evidence="12">
        <text>a hydroperoxide + [thioredoxin]-dithiol = an alcohol + [thioredoxin]-disulfide + H2O</text>
        <dbReference type="Rhea" id="RHEA:62620"/>
        <dbReference type="Rhea" id="RHEA-COMP:10698"/>
        <dbReference type="Rhea" id="RHEA-COMP:10700"/>
        <dbReference type="ChEBI" id="CHEBI:15377"/>
        <dbReference type="ChEBI" id="CHEBI:29950"/>
        <dbReference type="ChEBI" id="CHEBI:30879"/>
        <dbReference type="ChEBI" id="CHEBI:35924"/>
        <dbReference type="ChEBI" id="CHEBI:50058"/>
        <dbReference type="EC" id="1.11.1.24"/>
    </reaction>
</comment>
<evidence type="ECO:0000256" key="11">
    <source>
        <dbReference type="ARBA" id="ARBA00041373"/>
    </source>
</evidence>
<evidence type="ECO:0000256" key="8">
    <source>
        <dbReference type="ARBA" id="ARBA00023284"/>
    </source>
</evidence>
<dbReference type="PANTHER" id="PTHR42801:SF4">
    <property type="entry name" value="AHPC_TSA FAMILY PROTEIN"/>
    <property type="match status" value="1"/>
</dbReference>
<dbReference type="Proteomes" id="UP000625033">
    <property type="component" value="Unassembled WGS sequence"/>
</dbReference>
<keyword evidence="8" id="KW-0676">Redox-active center</keyword>
<dbReference type="GO" id="GO:0034599">
    <property type="term" value="P:cellular response to oxidative stress"/>
    <property type="evidence" value="ECO:0007669"/>
    <property type="project" value="TreeGrafter"/>
</dbReference>
<dbReference type="InterPro" id="IPR036249">
    <property type="entry name" value="Thioredoxin-like_sf"/>
</dbReference>
<evidence type="ECO:0000256" key="13">
    <source>
        <dbReference type="PIRSR" id="PIRSR000239-1"/>
    </source>
</evidence>
<evidence type="ECO:0000256" key="9">
    <source>
        <dbReference type="ARBA" id="ARBA00032824"/>
    </source>
</evidence>
<sequence length="172" mass="18265">MKLQYRIMKIYRGGSMADTPHLTPGDAAPDFALRATGGTTVALADYAGRRVVVYFYPRAATPGCTTEACDFRDSLSALAAAGYDVVGVSPDPVADLEAFAADQSLTFPLLSDPDSAVARAYGAYGAKELGGQQITGVLRSTVVLDEDHRVQHAQYRVDAQGHVAQLRRTLGA</sequence>
<evidence type="ECO:0000256" key="1">
    <source>
        <dbReference type="ARBA" id="ARBA00003330"/>
    </source>
</evidence>
<organism evidence="15 16">
    <name type="scientific">Zhihengliuella flava</name>
    <dbReference type="NCBI Taxonomy" id="1285193"/>
    <lineage>
        <taxon>Bacteria</taxon>
        <taxon>Bacillati</taxon>
        <taxon>Actinomycetota</taxon>
        <taxon>Actinomycetes</taxon>
        <taxon>Micrococcales</taxon>
        <taxon>Micrococcaceae</taxon>
        <taxon>Zhihengliuella</taxon>
    </lineage>
</organism>
<comment type="similarity">
    <text evidence="10">Belongs to the peroxiredoxin family. BCP/PrxQ subfamily.</text>
</comment>
<keyword evidence="4 15" id="KW-0575">Peroxidase</keyword>
<evidence type="ECO:0000256" key="3">
    <source>
        <dbReference type="ARBA" id="ARBA00013017"/>
    </source>
</evidence>
<comment type="caution">
    <text evidence="15">The sequence shown here is derived from an EMBL/GenBank/DDBJ whole genome shotgun (WGS) entry which is preliminary data.</text>
</comment>
<dbReference type="InterPro" id="IPR013766">
    <property type="entry name" value="Thioredoxin_domain"/>
</dbReference>
<dbReference type="EC" id="1.11.1.24" evidence="3"/>
<feature type="active site" description="Cysteine sulfenic acid (-SOH) intermediate; for peroxidase activity" evidence="13">
    <location>
        <position position="64"/>
    </location>
</feature>
<dbReference type="GO" id="GO:0008379">
    <property type="term" value="F:thioredoxin peroxidase activity"/>
    <property type="evidence" value="ECO:0007669"/>
    <property type="project" value="TreeGrafter"/>
</dbReference>
<comment type="function">
    <text evidence="1">Thiol-specific peroxidase that catalyzes the reduction of hydrogen peroxide and organic hydroperoxides to water and alcohols, respectively. Plays a role in cell protection against oxidative stress by detoxifying peroxides and as sensor of hydrogen peroxide-mediated signaling events.</text>
</comment>
<keyword evidence="16" id="KW-1185">Reference proteome</keyword>
<evidence type="ECO:0000313" key="16">
    <source>
        <dbReference type="Proteomes" id="UP000625033"/>
    </source>
</evidence>
<dbReference type="Pfam" id="PF00578">
    <property type="entry name" value="AhpC-TSA"/>
    <property type="match status" value="1"/>
</dbReference>
<evidence type="ECO:0000256" key="5">
    <source>
        <dbReference type="ARBA" id="ARBA00022862"/>
    </source>
</evidence>
<evidence type="ECO:0000256" key="4">
    <source>
        <dbReference type="ARBA" id="ARBA00022559"/>
    </source>
</evidence>
<keyword evidence="5" id="KW-0049">Antioxidant</keyword>
<accession>A0A931GEQ4</accession>
<dbReference type="AlphaFoldDB" id="A0A931GEQ4"/>
<dbReference type="PIRSF" id="PIRSF000239">
    <property type="entry name" value="AHPC"/>
    <property type="match status" value="1"/>
</dbReference>
<dbReference type="GO" id="GO:0005737">
    <property type="term" value="C:cytoplasm"/>
    <property type="evidence" value="ECO:0007669"/>
    <property type="project" value="TreeGrafter"/>
</dbReference>
<proteinExistence type="inferred from homology"/>
<evidence type="ECO:0000259" key="14">
    <source>
        <dbReference type="PROSITE" id="PS51352"/>
    </source>
</evidence>
<keyword evidence="6 15" id="KW-0560">Oxidoreductase</keyword>
<reference evidence="15" key="1">
    <citation type="submission" date="2020-11" db="EMBL/GenBank/DDBJ databases">
        <title>Sequencing the genomes of 1000 actinobacteria strains.</title>
        <authorList>
            <person name="Klenk H.-P."/>
        </authorList>
    </citation>
    <scope>NUCLEOTIDE SEQUENCE</scope>
    <source>
        <strain evidence="15">DSM 26152</strain>
    </source>
</reference>
<comment type="subunit">
    <text evidence="2">Monomer.</text>
</comment>
<dbReference type="InterPro" id="IPR024706">
    <property type="entry name" value="Peroxiredoxin_AhpC-typ"/>
</dbReference>
<dbReference type="EMBL" id="JADOTZ010000001">
    <property type="protein sequence ID" value="MBG6084633.1"/>
    <property type="molecule type" value="Genomic_DNA"/>
</dbReference>
<dbReference type="SUPFAM" id="SSF52833">
    <property type="entry name" value="Thioredoxin-like"/>
    <property type="match status" value="1"/>
</dbReference>
<evidence type="ECO:0000313" key="15">
    <source>
        <dbReference type="EMBL" id="MBG6084633.1"/>
    </source>
</evidence>
<dbReference type="PANTHER" id="PTHR42801">
    <property type="entry name" value="THIOREDOXIN-DEPENDENT PEROXIDE REDUCTASE"/>
    <property type="match status" value="1"/>
</dbReference>